<dbReference type="STRING" id="225848.Sps_01724"/>
<dbReference type="Pfam" id="PF00816">
    <property type="entry name" value="Histone_HNS"/>
    <property type="match status" value="1"/>
</dbReference>
<evidence type="ECO:0000256" key="5">
    <source>
        <dbReference type="PIRNR" id="PIRNR002096"/>
    </source>
</evidence>
<evidence type="ECO:0000256" key="3">
    <source>
        <dbReference type="ARBA" id="ARBA00022490"/>
    </source>
</evidence>
<proteinExistence type="inferred from homology"/>
<dbReference type="GO" id="GO:0000976">
    <property type="term" value="F:transcription cis-regulatory region binding"/>
    <property type="evidence" value="ECO:0007669"/>
    <property type="project" value="TreeGrafter"/>
</dbReference>
<dbReference type="OrthoDB" id="6088948at2"/>
<evidence type="ECO:0000313" key="7">
    <source>
        <dbReference type="EMBL" id="AQS36888.1"/>
    </source>
</evidence>
<dbReference type="Gene3D" id="4.10.430.10">
    <property type="entry name" value="Histone-like protein H-NS, C-terminal domain"/>
    <property type="match status" value="1"/>
</dbReference>
<dbReference type="EMBL" id="CP014782">
    <property type="protein sequence ID" value="AQS36888.1"/>
    <property type="molecule type" value="Genomic_DNA"/>
</dbReference>
<sequence length="130" mass="14662">MPEFLATLTHGKRFKAAVKELPSDDLKALATRLERIIAGIETQATATLEKEAERNAKIEIIRKQMTMLGLCINDINSPPKPTRGKNERRPAKYMIEVNGQIITWTGLGRRPTVFNIKLDEGFALNDFLIK</sequence>
<dbReference type="Gene3D" id="1.10.287.1050">
    <property type="entry name" value="H-NS histone-like proteins"/>
    <property type="match status" value="1"/>
</dbReference>
<dbReference type="RefSeq" id="WP_077752127.1">
    <property type="nucleotide sequence ID" value="NZ_CP014782.1"/>
</dbReference>
<comment type="subcellular location">
    <subcellularLocation>
        <location evidence="1">Cytoplasm</location>
        <location evidence="1">Nucleoid</location>
    </subcellularLocation>
</comment>
<dbReference type="GO" id="GO:0046983">
    <property type="term" value="F:protein dimerization activity"/>
    <property type="evidence" value="ECO:0007669"/>
    <property type="project" value="InterPro"/>
</dbReference>
<dbReference type="InterPro" id="IPR001801">
    <property type="entry name" value="Histone_HNS"/>
</dbReference>
<dbReference type="GO" id="GO:0030527">
    <property type="term" value="F:structural constituent of chromatin"/>
    <property type="evidence" value="ECO:0007669"/>
    <property type="project" value="InterPro"/>
</dbReference>
<dbReference type="GO" id="GO:0009295">
    <property type="term" value="C:nucleoid"/>
    <property type="evidence" value="ECO:0007669"/>
    <property type="project" value="UniProtKB-SubCell"/>
</dbReference>
<dbReference type="GO" id="GO:0001217">
    <property type="term" value="F:DNA-binding transcription repressor activity"/>
    <property type="evidence" value="ECO:0007669"/>
    <property type="project" value="TreeGrafter"/>
</dbReference>
<organism evidence="7 8">
    <name type="scientific">Shewanella psychrophila</name>
    <dbReference type="NCBI Taxonomy" id="225848"/>
    <lineage>
        <taxon>Bacteria</taxon>
        <taxon>Pseudomonadati</taxon>
        <taxon>Pseudomonadota</taxon>
        <taxon>Gammaproteobacteria</taxon>
        <taxon>Alteromonadales</taxon>
        <taxon>Shewanellaceae</taxon>
        <taxon>Shewanella</taxon>
    </lineage>
</organism>
<dbReference type="PIRSF" id="PIRSF002096">
    <property type="entry name" value="HnS"/>
    <property type="match status" value="1"/>
</dbReference>
<keyword evidence="3" id="KW-0963">Cytoplasm</keyword>
<dbReference type="Pfam" id="PF22470">
    <property type="entry name" value="Histone_HNS_N"/>
    <property type="match status" value="1"/>
</dbReference>
<reference evidence="7 8" key="1">
    <citation type="submission" date="2016-03" db="EMBL/GenBank/DDBJ databases">
        <title>Complete genome sequence of Shewanella psychrophila WP2, a deep sea bacterium isolated from west Pacific sediment.</title>
        <authorList>
            <person name="Xu G."/>
            <person name="Jian H."/>
        </authorList>
    </citation>
    <scope>NUCLEOTIDE SEQUENCE [LARGE SCALE GENOMIC DNA]</scope>
    <source>
        <strain evidence="7 8">WP2</strain>
    </source>
</reference>
<dbReference type="InterPro" id="IPR054180">
    <property type="entry name" value="H-NS-like_N"/>
</dbReference>
<dbReference type="AlphaFoldDB" id="A0A1S6HN07"/>
<dbReference type="GO" id="GO:0003680">
    <property type="term" value="F:minor groove of adenine-thymine-rich DNA binding"/>
    <property type="evidence" value="ECO:0007669"/>
    <property type="project" value="TreeGrafter"/>
</dbReference>
<feature type="domain" description="DNA-binding protein H-NS-like C-terminal" evidence="6">
    <location>
        <begin position="83"/>
        <end position="129"/>
    </location>
</feature>
<dbReference type="InterPro" id="IPR027454">
    <property type="entry name" value="Histone_HNS_N"/>
</dbReference>
<dbReference type="PANTHER" id="PTHR38097:SF2">
    <property type="entry name" value="DNA-BINDING PROTEIN STPA"/>
    <property type="match status" value="1"/>
</dbReference>
<evidence type="ECO:0000259" key="6">
    <source>
        <dbReference type="SMART" id="SM00528"/>
    </source>
</evidence>
<accession>A0A1S6HN07</accession>
<dbReference type="GO" id="GO:0032993">
    <property type="term" value="C:protein-DNA complex"/>
    <property type="evidence" value="ECO:0007669"/>
    <property type="project" value="TreeGrafter"/>
</dbReference>
<evidence type="ECO:0000313" key="8">
    <source>
        <dbReference type="Proteomes" id="UP000189545"/>
    </source>
</evidence>
<keyword evidence="8" id="KW-1185">Reference proteome</keyword>
<comment type="similarity">
    <text evidence="2 5">Belongs to the histone-like protein H-NS family.</text>
</comment>
<dbReference type="GO" id="GO:0005829">
    <property type="term" value="C:cytosol"/>
    <property type="evidence" value="ECO:0007669"/>
    <property type="project" value="TreeGrafter"/>
</dbReference>
<evidence type="ECO:0000256" key="1">
    <source>
        <dbReference type="ARBA" id="ARBA00004453"/>
    </source>
</evidence>
<dbReference type="GO" id="GO:0003681">
    <property type="term" value="F:bent DNA binding"/>
    <property type="evidence" value="ECO:0007669"/>
    <property type="project" value="TreeGrafter"/>
</dbReference>
<evidence type="ECO:0000256" key="4">
    <source>
        <dbReference type="ARBA" id="ARBA00023125"/>
    </source>
</evidence>
<dbReference type="SMART" id="SM00528">
    <property type="entry name" value="HNS"/>
    <property type="match status" value="1"/>
</dbReference>
<evidence type="ECO:0000256" key="2">
    <source>
        <dbReference type="ARBA" id="ARBA00010610"/>
    </source>
</evidence>
<name>A0A1S6HN07_9GAMM</name>
<dbReference type="SUPFAM" id="SSF81273">
    <property type="entry name" value="H-NS histone-like proteins"/>
    <property type="match status" value="2"/>
</dbReference>
<dbReference type="InterPro" id="IPR037150">
    <property type="entry name" value="H-NS_C_dom_sf"/>
</dbReference>
<dbReference type="KEGG" id="spsw:Sps_01724"/>
<keyword evidence="4 5" id="KW-0238">DNA-binding</keyword>
<dbReference type="InterPro" id="IPR027444">
    <property type="entry name" value="H-NS_C_dom"/>
</dbReference>
<dbReference type="PANTHER" id="PTHR38097">
    <property type="match status" value="1"/>
</dbReference>
<protein>
    <recommendedName>
        <fullName evidence="5">DNA-binding protein</fullName>
    </recommendedName>
</protein>
<dbReference type="Proteomes" id="UP000189545">
    <property type="component" value="Chromosome"/>
</dbReference>
<gene>
    <name evidence="7" type="ORF">Sps_01724</name>
</gene>